<keyword evidence="3" id="KW-1185">Reference proteome</keyword>
<keyword evidence="1" id="KW-0732">Signal</keyword>
<evidence type="ECO:0000313" key="3">
    <source>
        <dbReference type="Proteomes" id="UP000000260"/>
    </source>
</evidence>
<geneLocation type="plasmid" evidence="2 3">
    <name>pESA3</name>
</geneLocation>
<dbReference type="Gene3D" id="2.60.40.2970">
    <property type="match status" value="1"/>
</dbReference>
<sequence length="226" mass="25942">MKMIILYMFLAFLTITGESMADEINSNGYYNHRYNKRESLHSVFRVAGDGEKYAYDINDSQNEIIKKQEGILFSLSIHNVINDLYAYVSIKNTGKKNLYAWKGNLYAFKNQLSGDFFNVISEKTRMDYLGVKVNFGSAPDSVEDYIEIVPGNELTEKIKLSGYYQFLPSTHSYDIGTVTIPFMRSPKVGKNYLTPDNFFLARSNRVALTVDGNKLNDKIIDYYTVR</sequence>
<dbReference type="KEGG" id="esa:ESA_pESA3p05501"/>
<organism evidence="2 3">
    <name type="scientific">Cronobacter sakazakii (strain ATCC BAA-894)</name>
    <name type="common">Enterobacter sakazakii</name>
    <dbReference type="NCBI Taxonomy" id="290339"/>
    <lineage>
        <taxon>Bacteria</taxon>
        <taxon>Pseudomonadati</taxon>
        <taxon>Pseudomonadota</taxon>
        <taxon>Gammaproteobacteria</taxon>
        <taxon>Enterobacterales</taxon>
        <taxon>Enterobacteriaceae</taxon>
        <taxon>Cronobacter</taxon>
    </lineage>
</organism>
<evidence type="ECO:0000313" key="2">
    <source>
        <dbReference type="EMBL" id="ABU79698.1"/>
    </source>
</evidence>
<evidence type="ECO:0000256" key="1">
    <source>
        <dbReference type="SAM" id="SignalP"/>
    </source>
</evidence>
<dbReference type="HOGENOM" id="CLU_1223087_0_0_6"/>
<protein>
    <submittedName>
        <fullName evidence="2">Uncharacterized protein</fullName>
    </submittedName>
</protein>
<feature type="chain" id="PRO_5002710549" evidence="1">
    <location>
        <begin position="22"/>
        <end position="226"/>
    </location>
</feature>
<accession>A7MRE5</accession>
<dbReference type="Proteomes" id="UP000000260">
    <property type="component" value="Plasmid pESA3"/>
</dbReference>
<gene>
    <name evidence="2" type="ordered locus">ESA_pESA3p05501</name>
</gene>
<proteinExistence type="predicted"/>
<dbReference type="EMBL" id="CP000785">
    <property type="protein sequence ID" value="ABU79698.1"/>
    <property type="molecule type" value="Genomic_DNA"/>
</dbReference>
<name>A7MRE5_CROS8</name>
<reference evidence="3" key="1">
    <citation type="journal article" date="2010" name="PLoS ONE">
        <title>Genome sequence of Cronobacter sakazakii BAA-894 and comparative genomic hybridization analysis with other Cronobacter species.</title>
        <authorList>
            <person name="Kucerova E."/>
            <person name="Clifton S.W."/>
            <person name="Xia X.Q."/>
            <person name="Long F."/>
            <person name="Porwollik S."/>
            <person name="Fulton L."/>
            <person name="Fronick C."/>
            <person name="Minx P."/>
            <person name="Kyung K."/>
            <person name="Warren W."/>
            <person name="Fulton R."/>
            <person name="Feng D."/>
            <person name="Wollam A."/>
            <person name="Shah N."/>
            <person name="Bhonagiri V."/>
            <person name="Nash W.E."/>
            <person name="Hallsworth-Pepin K."/>
            <person name="Wilson R.K."/>
            <person name="McClelland M."/>
            <person name="Forsythe S.J."/>
        </authorList>
    </citation>
    <scope>NUCLEOTIDE SEQUENCE [LARGE SCALE GENOMIC DNA]</scope>
    <source>
        <strain evidence="3">ATCC BAA-894</strain>
    </source>
</reference>
<keyword evidence="2" id="KW-0614">Plasmid</keyword>
<dbReference type="AlphaFoldDB" id="A7MRE5"/>
<feature type="signal peptide" evidence="1">
    <location>
        <begin position="1"/>
        <end position="21"/>
    </location>
</feature>